<evidence type="ECO:0000256" key="6">
    <source>
        <dbReference type="ARBA" id="ARBA00022989"/>
    </source>
</evidence>
<keyword evidence="5" id="KW-0256">Endoplasmic reticulum</keyword>
<evidence type="ECO:0000256" key="3">
    <source>
        <dbReference type="ARBA" id="ARBA00022502"/>
    </source>
</evidence>
<keyword evidence="3" id="KW-0337">GPI-anchor biosynthesis</keyword>
<dbReference type="AlphaFoldDB" id="A0A6B2LR49"/>
<reference evidence="9" key="1">
    <citation type="journal article" date="2020" name="J. Eukaryot. Microbiol.">
        <title>De novo Sequencing, Assembly and Annotation of the Transcriptome for the Free-Living Testate Amoeba Arcella intermedia.</title>
        <authorList>
            <person name="Ribeiro G.M."/>
            <person name="Porfirio-Sousa A.L."/>
            <person name="Maurer-Alcala X.X."/>
            <person name="Katz L.A."/>
            <person name="Lahr D.J.G."/>
        </authorList>
    </citation>
    <scope>NUCLEOTIDE SEQUENCE</scope>
</reference>
<name>A0A6B2LR49_9EUKA</name>
<dbReference type="GO" id="GO:0006506">
    <property type="term" value="P:GPI anchor biosynthetic process"/>
    <property type="evidence" value="ECO:0007669"/>
    <property type="project" value="UniProtKB-UniPathway"/>
</dbReference>
<proteinExistence type="predicted"/>
<dbReference type="Pfam" id="PF06699">
    <property type="entry name" value="PIG-F"/>
    <property type="match status" value="1"/>
</dbReference>
<keyword evidence="6 8" id="KW-1133">Transmembrane helix</keyword>
<keyword evidence="7 8" id="KW-0472">Membrane</keyword>
<dbReference type="UniPathway" id="UPA00196"/>
<feature type="transmembrane region" description="Helical" evidence="8">
    <location>
        <begin position="96"/>
        <end position="121"/>
    </location>
</feature>
<evidence type="ECO:0000313" key="9">
    <source>
        <dbReference type="EMBL" id="NDV39290.1"/>
    </source>
</evidence>
<dbReference type="GO" id="GO:0005789">
    <property type="term" value="C:endoplasmic reticulum membrane"/>
    <property type="evidence" value="ECO:0007669"/>
    <property type="project" value="UniProtKB-SubCell"/>
</dbReference>
<evidence type="ECO:0000256" key="8">
    <source>
        <dbReference type="SAM" id="Phobius"/>
    </source>
</evidence>
<accession>A0A6B2LR49</accession>
<sequence length="133" mass="14569">MVGLVVGSVLFSAVAVLYGAPLTSDLTRTWLWGTLVSALTCFPGLLVNDVDSILRVYVDRNVKGKAERWCLVSAVGTLVGCWLGALPIPLDSDRPWQVWPISCTYGALGGFYLSHIVFFVFQSCSKNNKQRLD</sequence>
<comment type="pathway">
    <text evidence="2">Glycolipid biosynthesis; glycosylphosphatidylinositol-anchor biosynthesis.</text>
</comment>
<dbReference type="InterPro" id="IPR009580">
    <property type="entry name" value="GPI_biosynthesis_protein_Pig-F"/>
</dbReference>
<feature type="transmembrane region" description="Helical" evidence="8">
    <location>
        <begin position="29"/>
        <end position="48"/>
    </location>
</feature>
<feature type="transmembrane region" description="Helical" evidence="8">
    <location>
        <begin position="69"/>
        <end position="90"/>
    </location>
</feature>
<evidence type="ECO:0000256" key="4">
    <source>
        <dbReference type="ARBA" id="ARBA00022692"/>
    </source>
</evidence>
<keyword evidence="4 8" id="KW-0812">Transmembrane</keyword>
<comment type="subcellular location">
    <subcellularLocation>
        <location evidence="1">Endoplasmic reticulum membrane</location>
        <topology evidence="1">Multi-pass membrane protein</topology>
    </subcellularLocation>
</comment>
<organism evidence="9">
    <name type="scientific">Arcella intermedia</name>
    <dbReference type="NCBI Taxonomy" id="1963864"/>
    <lineage>
        <taxon>Eukaryota</taxon>
        <taxon>Amoebozoa</taxon>
        <taxon>Tubulinea</taxon>
        <taxon>Elardia</taxon>
        <taxon>Arcellinida</taxon>
        <taxon>Sphaerothecina</taxon>
        <taxon>Arcellidae</taxon>
        <taxon>Arcella</taxon>
    </lineage>
</organism>
<evidence type="ECO:0000256" key="2">
    <source>
        <dbReference type="ARBA" id="ARBA00004687"/>
    </source>
</evidence>
<protein>
    <recommendedName>
        <fullName evidence="10">Phosphatidylinositol-glycan biosynthesis class F protein</fullName>
    </recommendedName>
</protein>
<evidence type="ECO:0000256" key="1">
    <source>
        <dbReference type="ARBA" id="ARBA00004477"/>
    </source>
</evidence>
<evidence type="ECO:0000256" key="7">
    <source>
        <dbReference type="ARBA" id="ARBA00023136"/>
    </source>
</evidence>
<evidence type="ECO:0008006" key="10">
    <source>
        <dbReference type="Google" id="ProtNLM"/>
    </source>
</evidence>
<dbReference type="EMBL" id="GIBP01010321">
    <property type="protein sequence ID" value="NDV39290.1"/>
    <property type="molecule type" value="Transcribed_RNA"/>
</dbReference>
<evidence type="ECO:0000256" key="5">
    <source>
        <dbReference type="ARBA" id="ARBA00022824"/>
    </source>
</evidence>